<accession>A0A7W9SWT2</accession>
<dbReference type="Pfam" id="PF13148">
    <property type="entry name" value="DUF3987"/>
    <property type="match status" value="1"/>
</dbReference>
<sequence>MNQLAKPRALPTLFDAIPPELKALPQWVGWRFVWRAGSDGKPGAWTKAPFRADGKGAAKSTDPATWATFDQARASVKRQGFDGVGFVFSPDDVYFGVDLDKCRDKDTGELTPEAQEWVNHFGTYCEVSPSGTGVKLIGLGALPEGMSGRRDAATGVECYDRGRYFTVTGQRLPESPESCSGAPDVLSEFLAHHFPKKEAAPVATRPAPSALDMDDYELLAKANGAKDGAKFAALWSGDHAGLPGASEADMALAGLLLFWTQGDQARTEAMMRRSGLYREKWDTMRGVQTYLSYTIAKAAEGKTEYYQPQAAQAHQRDHGQGPSQRTSKPAERLEPAREGSNLPGGDQDDDFLSAAPIRPASALAGDPSDTWEGDPLPFGQEDLPPFPSWALPPVLRDFSECVAASVGTASDLPGVQVLAAVAAATQKRVAVTAKRGYTEPLTLWCIGIAPPGSRKTAIMGHIRKPFTAYEVKENALRRLDVERSESEERVARARLNKAETAAAKGNPSIEIQAELDTARDIVGSLKPVRPLRLLADDATPEVLTLMLAENEGRLAVIDAEGTSFAHMIGRYSDKPALEIYLKAHAGESHTTDRAGGNGAARRTVSVHQASLTIGCAVQPEVLSELRKKREIAGKGILARCLFYFSEETDAADEFDTPDLDEQVLARYRKRIEDLLTLSPSRDLDDDDQPIPHMIELDQAARDLFTDFYREVQQERKAEGAGLFAEWLAKLHGATLRLAGVLHMAAHGKPGAERPISSETMIAAIELAKYFSAHARAALARIREDEATEGALRILAWVKRNASAVSETMEKGGGLSLRDLRTHLRAFENNEDLQAALFVLASRGYAREAPMPEREEGTRGRKPTAKWQFHPSLVWSLEV</sequence>
<evidence type="ECO:0000259" key="3">
    <source>
        <dbReference type="Pfam" id="PF22763"/>
    </source>
</evidence>
<keyword evidence="1" id="KW-0175">Coiled coil</keyword>
<gene>
    <name evidence="4" type="ORF">HNQ39_005958</name>
</gene>
<feature type="domain" description="NrS-1 polymerase-like HBD" evidence="3">
    <location>
        <begin position="246"/>
        <end position="308"/>
    </location>
</feature>
<evidence type="ECO:0000256" key="1">
    <source>
        <dbReference type="SAM" id="Coils"/>
    </source>
</evidence>
<organism evidence="4 5">
    <name type="scientific">Armatimonas rosea</name>
    <dbReference type="NCBI Taxonomy" id="685828"/>
    <lineage>
        <taxon>Bacteria</taxon>
        <taxon>Bacillati</taxon>
        <taxon>Armatimonadota</taxon>
        <taxon>Armatimonadia</taxon>
        <taxon>Armatimonadales</taxon>
        <taxon>Armatimonadaceae</taxon>
        <taxon>Armatimonas</taxon>
    </lineage>
</organism>
<name>A0A7W9SWT2_ARMRO</name>
<evidence type="ECO:0000256" key="2">
    <source>
        <dbReference type="SAM" id="MobiDB-lite"/>
    </source>
</evidence>
<dbReference type="InterPro" id="IPR025048">
    <property type="entry name" value="DUF3987"/>
</dbReference>
<evidence type="ECO:0000313" key="4">
    <source>
        <dbReference type="EMBL" id="MBB6054111.1"/>
    </source>
</evidence>
<dbReference type="EMBL" id="JACHGW010000015">
    <property type="protein sequence ID" value="MBB6054111.1"/>
    <property type="molecule type" value="Genomic_DNA"/>
</dbReference>
<comment type="caution">
    <text evidence="4">The sequence shown here is derived from an EMBL/GenBank/DDBJ whole genome shotgun (WGS) entry which is preliminary data.</text>
</comment>
<feature type="region of interest" description="Disordered" evidence="2">
    <location>
        <begin position="306"/>
        <end position="353"/>
    </location>
</feature>
<dbReference type="RefSeq" id="WP_184204194.1">
    <property type="nucleotide sequence ID" value="NZ_JACHGW010000015.1"/>
</dbReference>
<dbReference type="AlphaFoldDB" id="A0A7W9SWT2"/>
<reference evidence="4 5" key="1">
    <citation type="submission" date="2020-08" db="EMBL/GenBank/DDBJ databases">
        <title>Genomic Encyclopedia of Type Strains, Phase IV (KMG-IV): sequencing the most valuable type-strain genomes for metagenomic binning, comparative biology and taxonomic classification.</title>
        <authorList>
            <person name="Goeker M."/>
        </authorList>
    </citation>
    <scope>NUCLEOTIDE SEQUENCE [LARGE SCALE GENOMIC DNA]</scope>
    <source>
        <strain evidence="4 5">DSM 23562</strain>
    </source>
</reference>
<proteinExistence type="predicted"/>
<feature type="compositionally biased region" description="Basic and acidic residues" evidence="2">
    <location>
        <begin position="328"/>
        <end position="337"/>
    </location>
</feature>
<dbReference type="Pfam" id="PF22763">
    <property type="entry name" value="NrS1-1_pol-like_HBD"/>
    <property type="match status" value="1"/>
</dbReference>
<dbReference type="Proteomes" id="UP000520814">
    <property type="component" value="Unassembled WGS sequence"/>
</dbReference>
<keyword evidence="5" id="KW-1185">Reference proteome</keyword>
<evidence type="ECO:0000313" key="5">
    <source>
        <dbReference type="Proteomes" id="UP000520814"/>
    </source>
</evidence>
<protein>
    <recommendedName>
        <fullName evidence="3">NrS-1 polymerase-like HBD domain-containing protein</fullName>
    </recommendedName>
</protein>
<dbReference type="InterPro" id="IPR054468">
    <property type="entry name" value="NrSPol-like_HBD"/>
</dbReference>
<feature type="coiled-coil region" evidence="1">
    <location>
        <begin position="469"/>
        <end position="501"/>
    </location>
</feature>